<proteinExistence type="predicted"/>
<accession>A0ABY6J5G7</accession>
<feature type="chain" id="PRO_5045150554" evidence="1">
    <location>
        <begin position="24"/>
        <end position="493"/>
    </location>
</feature>
<evidence type="ECO:0000313" key="4">
    <source>
        <dbReference type="Proteomes" id="UP001162741"/>
    </source>
</evidence>
<evidence type="ECO:0000313" key="3">
    <source>
        <dbReference type="EMBL" id="UYQ94750.1"/>
    </source>
</evidence>
<organism evidence="3 4">
    <name type="scientific">Chitinophaga horti</name>
    <dbReference type="NCBI Taxonomy" id="2920382"/>
    <lineage>
        <taxon>Bacteria</taxon>
        <taxon>Pseudomonadati</taxon>
        <taxon>Bacteroidota</taxon>
        <taxon>Chitinophagia</taxon>
        <taxon>Chitinophagales</taxon>
        <taxon>Chitinophagaceae</taxon>
        <taxon>Chitinophaga</taxon>
    </lineage>
</organism>
<name>A0ABY6J5G7_9BACT</name>
<evidence type="ECO:0000259" key="2">
    <source>
        <dbReference type="Pfam" id="PF18990"/>
    </source>
</evidence>
<feature type="signal peptide" evidence="1">
    <location>
        <begin position="1"/>
        <end position="23"/>
    </location>
</feature>
<dbReference type="RefSeq" id="WP_264282596.1">
    <property type="nucleotide sequence ID" value="NZ_CP107006.1"/>
</dbReference>
<dbReference type="Proteomes" id="UP001162741">
    <property type="component" value="Chromosome"/>
</dbReference>
<sequence length="493" mass="54210">MRLRTFRLLTFTGLMAIAGHLQAQIFPGYHGSHFAGIHGVSTNPAAAAGTRYKWDVNIVGLDVKAGNTYTSFLKSSVFNPPDRLRRDVDYFLDTAASGKQYAWGQVDVMLPSALYSINTESAVAFTWRVRGMVNGGGIKTTTANLVGDRFPDNPKYWGKTVADDYLGVMGHTWNEFGFTYARTIRDDHNGRWKGGVTLKFLSGFAAAYGTARDASMLLTSNNSADLTGEVHTGYNRQLDELNDEWRNAVGLFDNPGVALDIGLIYEWRPDSDGFGPSTDRDGGSWNPDSDDFKARLGVSITDIGGISYAKSDNNRDVLLDQKGFLIDPARKRRGESVGDYVNRLGAMFEEVPSKDKFYMNLPTTLNLMADYNINGRFFVSANAAIALNSFTGDDHKTYALTQLQVTPRFDINMFGAYLPLQVNRFGQADAGVVLRAGPLVIGSASLFSNLFRNQLNHADAFVALRVIPIHFKKGGGGWFRKKAQPGIDCPPLP</sequence>
<keyword evidence="4" id="KW-1185">Reference proteome</keyword>
<gene>
    <name evidence="3" type="ORF">MKQ68_06555</name>
</gene>
<reference evidence="3" key="1">
    <citation type="submission" date="2022-10" db="EMBL/GenBank/DDBJ databases">
        <title>Chitinophaga sp. nov., isolated from soil.</title>
        <authorList>
            <person name="Jeon C.O."/>
        </authorList>
    </citation>
    <scope>NUCLEOTIDE SEQUENCE</scope>
    <source>
        <strain evidence="3">R8</strain>
    </source>
</reference>
<keyword evidence="1" id="KW-0732">Signal</keyword>
<evidence type="ECO:0000256" key="1">
    <source>
        <dbReference type="SAM" id="SignalP"/>
    </source>
</evidence>
<dbReference type="EMBL" id="CP107006">
    <property type="protein sequence ID" value="UYQ94750.1"/>
    <property type="molecule type" value="Genomic_DNA"/>
</dbReference>
<protein>
    <submittedName>
        <fullName evidence="3">DUF5723 family protein</fullName>
    </submittedName>
</protein>
<dbReference type="Pfam" id="PF18990">
    <property type="entry name" value="DUF5723"/>
    <property type="match status" value="1"/>
</dbReference>
<feature type="domain" description="DUF5723" evidence="2">
    <location>
        <begin position="44"/>
        <end position="442"/>
    </location>
</feature>
<dbReference type="InterPro" id="IPR043781">
    <property type="entry name" value="DUF5723"/>
</dbReference>